<protein>
    <recommendedName>
        <fullName evidence="3">Aftiphilin clathrin-binding box domain-containing protein</fullName>
    </recommendedName>
</protein>
<reference evidence="1" key="3">
    <citation type="submission" date="2025-09" db="UniProtKB">
        <authorList>
            <consortium name="Ensembl"/>
        </authorList>
    </citation>
    <scope>IDENTIFICATION</scope>
</reference>
<dbReference type="InterPro" id="IPR046359">
    <property type="entry name" value="Aftin-like"/>
</dbReference>
<reference evidence="1" key="2">
    <citation type="submission" date="2025-08" db="UniProtKB">
        <authorList>
            <consortium name="Ensembl"/>
        </authorList>
    </citation>
    <scope>IDENTIFICATION</scope>
</reference>
<name>A0A673V1W6_SURSU</name>
<dbReference type="PANTHER" id="PTHR16156:SF7">
    <property type="entry name" value="CLATHRIN BINDING BOX OF AFTIPHILIN CONTAINING 1"/>
    <property type="match status" value="1"/>
</dbReference>
<evidence type="ECO:0008006" key="3">
    <source>
        <dbReference type="Google" id="ProtNLM"/>
    </source>
</evidence>
<sequence length="82" mass="9110">MECSDLQEPEELGVHTVCAQPCKALIQTQLPGTGGGRQGSRTAWSLFLKTPFHRSGQHLTIPRKRIFSPLNLKMTLFNSNVC</sequence>
<organism evidence="1 2">
    <name type="scientific">Suricata suricatta</name>
    <name type="common">Meerkat</name>
    <dbReference type="NCBI Taxonomy" id="37032"/>
    <lineage>
        <taxon>Eukaryota</taxon>
        <taxon>Metazoa</taxon>
        <taxon>Chordata</taxon>
        <taxon>Craniata</taxon>
        <taxon>Vertebrata</taxon>
        <taxon>Euteleostomi</taxon>
        <taxon>Mammalia</taxon>
        <taxon>Eutheria</taxon>
        <taxon>Laurasiatheria</taxon>
        <taxon>Carnivora</taxon>
        <taxon>Feliformia</taxon>
        <taxon>Herpestidae</taxon>
        <taxon>Suricata</taxon>
    </lineage>
</organism>
<dbReference type="GO" id="GO:0032588">
    <property type="term" value="C:trans-Golgi network membrane"/>
    <property type="evidence" value="ECO:0007669"/>
    <property type="project" value="InterPro"/>
</dbReference>
<accession>A0A673V1W6</accession>
<reference evidence="1 2" key="1">
    <citation type="submission" date="2019-05" db="EMBL/GenBank/DDBJ databases">
        <title>A Chromosome-scale Meerkat (S. suricatta) Genome Assembly.</title>
        <authorList>
            <person name="Dudchenko O."/>
            <person name="Lieberman Aiden E."/>
            <person name="Tung J."/>
            <person name="Barreiro L.B."/>
            <person name="Clutton-Brock T.H."/>
        </authorList>
    </citation>
    <scope>NUCLEOTIDE SEQUENCE [LARGE SCALE GENOMIC DNA]</scope>
</reference>
<keyword evidence="2" id="KW-1185">Reference proteome</keyword>
<dbReference type="AlphaFoldDB" id="A0A673V1W6"/>
<proteinExistence type="predicted"/>
<evidence type="ECO:0000313" key="1">
    <source>
        <dbReference type="Ensembl" id="ENSSSUP00005027576.1"/>
    </source>
</evidence>
<dbReference type="Ensembl" id="ENSSSUT00005031499.1">
    <property type="protein sequence ID" value="ENSSSUP00005027576.1"/>
    <property type="gene ID" value="ENSSSUG00005017838.1"/>
</dbReference>
<dbReference type="PANTHER" id="PTHR16156">
    <property type="entry name" value="AFTIPHILIN A-RELATED"/>
    <property type="match status" value="1"/>
</dbReference>
<dbReference type="Proteomes" id="UP000472268">
    <property type="component" value="Chromosome 9"/>
</dbReference>
<dbReference type="GO" id="GO:0030121">
    <property type="term" value="C:AP-1 adaptor complex"/>
    <property type="evidence" value="ECO:0007669"/>
    <property type="project" value="TreeGrafter"/>
</dbReference>
<evidence type="ECO:0000313" key="2">
    <source>
        <dbReference type="Proteomes" id="UP000472268"/>
    </source>
</evidence>
<dbReference type="GO" id="GO:0030276">
    <property type="term" value="F:clathrin binding"/>
    <property type="evidence" value="ECO:0007669"/>
    <property type="project" value="InterPro"/>
</dbReference>